<proteinExistence type="predicted"/>
<dbReference type="InParanoid" id="A0A1B6QNC3"/>
<dbReference type="Gramene" id="KXG39414">
    <property type="protein sequence ID" value="KXG39414"/>
    <property type="gene ID" value="SORBI_3001G308450"/>
</dbReference>
<accession>A0A1B6QNC3</accession>
<gene>
    <name evidence="1" type="ORF">SORBI_3001G308450</name>
</gene>
<protein>
    <submittedName>
        <fullName evidence="1">Uncharacterized protein</fullName>
    </submittedName>
</protein>
<name>A0A1B6QNC3_SORBI</name>
<sequence>MKHDYYFRGGASLHVQRWKKWCFPILTISSSFTNLLRRGRSRRRKKNPYSQQRCLFVLQLFFHVNMLNCCNQKTECKSTGTQRGSEKS</sequence>
<reference evidence="1 2" key="1">
    <citation type="journal article" date="2009" name="Nature">
        <title>The Sorghum bicolor genome and the diversification of grasses.</title>
        <authorList>
            <person name="Paterson A.H."/>
            <person name="Bowers J.E."/>
            <person name="Bruggmann R."/>
            <person name="Dubchak I."/>
            <person name="Grimwood J."/>
            <person name="Gundlach H."/>
            <person name="Haberer G."/>
            <person name="Hellsten U."/>
            <person name="Mitros T."/>
            <person name="Poliakov A."/>
            <person name="Schmutz J."/>
            <person name="Spannagl M."/>
            <person name="Tang H."/>
            <person name="Wang X."/>
            <person name="Wicker T."/>
            <person name="Bharti A.K."/>
            <person name="Chapman J."/>
            <person name="Feltus F.A."/>
            <person name="Gowik U."/>
            <person name="Grigoriev I.V."/>
            <person name="Lyons E."/>
            <person name="Maher C.A."/>
            <person name="Martis M."/>
            <person name="Narechania A."/>
            <person name="Otillar R.P."/>
            <person name="Penning B.W."/>
            <person name="Salamov A.A."/>
            <person name="Wang Y."/>
            <person name="Zhang L."/>
            <person name="Carpita N.C."/>
            <person name="Freeling M."/>
            <person name="Gingle A.R."/>
            <person name="Hash C.T."/>
            <person name="Keller B."/>
            <person name="Klein P."/>
            <person name="Kresovich S."/>
            <person name="McCann M.C."/>
            <person name="Ming R."/>
            <person name="Peterson D.G."/>
            <person name="Mehboob-ur-Rahman"/>
            <person name="Ware D."/>
            <person name="Westhoff P."/>
            <person name="Mayer K.F."/>
            <person name="Messing J."/>
            <person name="Rokhsar D.S."/>
        </authorList>
    </citation>
    <scope>NUCLEOTIDE SEQUENCE [LARGE SCALE GENOMIC DNA]</scope>
    <source>
        <strain evidence="2">cv. BTx623</strain>
    </source>
</reference>
<evidence type="ECO:0000313" key="1">
    <source>
        <dbReference type="EMBL" id="KXG39414.2"/>
    </source>
</evidence>
<dbReference type="Proteomes" id="UP000000768">
    <property type="component" value="Chromosome 1"/>
</dbReference>
<dbReference type="EMBL" id="CM000760">
    <property type="protein sequence ID" value="KXG39414.2"/>
    <property type="molecule type" value="Genomic_DNA"/>
</dbReference>
<evidence type="ECO:0000313" key="2">
    <source>
        <dbReference type="Proteomes" id="UP000000768"/>
    </source>
</evidence>
<dbReference type="AlphaFoldDB" id="A0A1B6QNC3"/>
<keyword evidence="2" id="KW-1185">Reference proteome</keyword>
<organism evidence="1 2">
    <name type="scientific">Sorghum bicolor</name>
    <name type="common">Sorghum</name>
    <name type="synonym">Sorghum vulgare</name>
    <dbReference type="NCBI Taxonomy" id="4558"/>
    <lineage>
        <taxon>Eukaryota</taxon>
        <taxon>Viridiplantae</taxon>
        <taxon>Streptophyta</taxon>
        <taxon>Embryophyta</taxon>
        <taxon>Tracheophyta</taxon>
        <taxon>Spermatophyta</taxon>
        <taxon>Magnoliopsida</taxon>
        <taxon>Liliopsida</taxon>
        <taxon>Poales</taxon>
        <taxon>Poaceae</taxon>
        <taxon>PACMAD clade</taxon>
        <taxon>Panicoideae</taxon>
        <taxon>Andropogonodae</taxon>
        <taxon>Andropogoneae</taxon>
        <taxon>Sorghinae</taxon>
        <taxon>Sorghum</taxon>
    </lineage>
</organism>
<reference evidence="2" key="2">
    <citation type="journal article" date="2018" name="Plant J.">
        <title>The Sorghum bicolor reference genome: improved assembly, gene annotations, a transcriptome atlas, and signatures of genome organization.</title>
        <authorList>
            <person name="McCormick R.F."/>
            <person name="Truong S.K."/>
            <person name="Sreedasyam A."/>
            <person name="Jenkins J."/>
            <person name="Shu S."/>
            <person name="Sims D."/>
            <person name="Kennedy M."/>
            <person name="Amirebrahimi M."/>
            <person name="Weers B.D."/>
            <person name="McKinley B."/>
            <person name="Mattison A."/>
            <person name="Morishige D.T."/>
            <person name="Grimwood J."/>
            <person name="Schmutz J."/>
            <person name="Mullet J.E."/>
        </authorList>
    </citation>
    <scope>NUCLEOTIDE SEQUENCE [LARGE SCALE GENOMIC DNA]</scope>
    <source>
        <strain evidence="2">cv. BTx623</strain>
    </source>
</reference>